<name>A0ABW4V7R3_9MICO</name>
<feature type="region of interest" description="Disordered" evidence="1">
    <location>
        <begin position="301"/>
        <end position="333"/>
    </location>
</feature>
<evidence type="ECO:0000256" key="1">
    <source>
        <dbReference type="SAM" id="MobiDB-lite"/>
    </source>
</evidence>
<evidence type="ECO:0000313" key="3">
    <source>
        <dbReference type="EMBL" id="MFD2026670.1"/>
    </source>
</evidence>
<accession>A0ABW4V7R3</accession>
<keyword evidence="4" id="KW-1185">Reference proteome</keyword>
<protein>
    <submittedName>
        <fullName evidence="3">Isochorismate synthase MenF</fullName>
    </submittedName>
</protein>
<dbReference type="SUPFAM" id="SSF56322">
    <property type="entry name" value="ADC synthase"/>
    <property type="match status" value="1"/>
</dbReference>
<dbReference type="InterPro" id="IPR015890">
    <property type="entry name" value="Chorismate_C"/>
</dbReference>
<reference evidence="4" key="1">
    <citation type="journal article" date="2019" name="Int. J. Syst. Evol. Microbiol.">
        <title>The Global Catalogue of Microorganisms (GCM) 10K type strain sequencing project: providing services to taxonomists for standard genome sequencing and annotation.</title>
        <authorList>
            <consortium name="The Broad Institute Genomics Platform"/>
            <consortium name="The Broad Institute Genome Sequencing Center for Infectious Disease"/>
            <person name="Wu L."/>
            <person name="Ma J."/>
        </authorList>
    </citation>
    <scope>NUCLEOTIDE SEQUENCE [LARGE SCALE GENOMIC DNA]</scope>
    <source>
        <strain evidence="4">CCM 7043</strain>
    </source>
</reference>
<dbReference type="RefSeq" id="WP_377198482.1">
    <property type="nucleotide sequence ID" value="NZ_JBHUHF010000001.1"/>
</dbReference>
<dbReference type="Pfam" id="PF00425">
    <property type="entry name" value="Chorismate_bind"/>
    <property type="match status" value="1"/>
</dbReference>
<proteinExistence type="predicted"/>
<dbReference type="Proteomes" id="UP001597338">
    <property type="component" value="Unassembled WGS sequence"/>
</dbReference>
<dbReference type="PANTHER" id="PTHR42839">
    <property type="entry name" value="ISOCHORISMATE SYNTHASE ENTC"/>
    <property type="match status" value="1"/>
</dbReference>
<feature type="region of interest" description="Disordered" evidence="1">
    <location>
        <begin position="1"/>
        <end position="49"/>
    </location>
</feature>
<dbReference type="EMBL" id="JBHUHF010000001">
    <property type="protein sequence ID" value="MFD2026670.1"/>
    <property type="molecule type" value="Genomic_DNA"/>
</dbReference>
<dbReference type="InterPro" id="IPR005801">
    <property type="entry name" value="ADC_synthase"/>
</dbReference>
<gene>
    <name evidence="3" type="ORF">ACFSL2_14235</name>
</gene>
<comment type="caution">
    <text evidence="3">The sequence shown here is derived from an EMBL/GenBank/DDBJ whole genome shotgun (WGS) entry which is preliminary data.</text>
</comment>
<evidence type="ECO:0000313" key="4">
    <source>
        <dbReference type="Proteomes" id="UP001597338"/>
    </source>
</evidence>
<dbReference type="PANTHER" id="PTHR42839:SF2">
    <property type="entry name" value="ISOCHORISMATE SYNTHASE ENTC"/>
    <property type="match status" value="1"/>
</dbReference>
<organism evidence="3 4">
    <name type="scientific">Promicromonospora aerolata</name>
    <dbReference type="NCBI Taxonomy" id="195749"/>
    <lineage>
        <taxon>Bacteria</taxon>
        <taxon>Bacillati</taxon>
        <taxon>Actinomycetota</taxon>
        <taxon>Actinomycetes</taxon>
        <taxon>Micrococcales</taxon>
        <taxon>Promicromonosporaceae</taxon>
        <taxon>Promicromonospora</taxon>
    </lineage>
</organism>
<feature type="domain" description="Chorismate-utilising enzyme C-terminal" evidence="2">
    <location>
        <begin position="216"/>
        <end position="501"/>
    </location>
</feature>
<sequence>MIASPAGGTPGTPGTGVPGIPTGTTVYDTWVAEAPPPSEDTPRGAPEGPQLVVRTVAVDDLPDTPTALVDRLPDTHALAWVRHGDGLVGWGEALRFETFGPGRFADADDAWRQVLDRAVVHDDVVLPGSGLVAFGSFAFDDVSPGDESEDPARASGVLIVPRVVVGRRGDRAWMTTISLVGDRSAPVGEDLLSAYPHQPVTEPGRVALADGAVGAADWPAVVAEGVTRIQTGELEKVVLARDVVATAEHPVDTRHLLGRLASAYDACWAFSVDGMVGATPELLVRSEKGLVASRVLAGTIRREHGRGPQADPDPERPRDGARPGERSVRDGDDADLLHAAQLARSSKDLEEHEFAVRSVAAALEPFCSSMNVPEAPFVLHLPNVMHLATDVTGVLTDQNPASGPRPPSSLSLAAALHPSAAVCGTPTTAARSLIREIEGLDRGRYAGPVGWVGADGDGEWGIALRSAEISPTDSRHIRLFAGCGIVAASDPQAELAESEAKLEPMRYALGATT</sequence>
<feature type="compositionally biased region" description="Gly residues" evidence="1">
    <location>
        <begin position="8"/>
        <end position="17"/>
    </location>
</feature>
<evidence type="ECO:0000259" key="2">
    <source>
        <dbReference type="Pfam" id="PF00425"/>
    </source>
</evidence>
<feature type="compositionally biased region" description="Basic and acidic residues" evidence="1">
    <location>
        <begin position="313"/>
        <end position="331"/>
    </location>
</feature>
<dbReference type="Gene3D" id="3.60.120.10">
    <property type="entry name" value="Anthranilate synthase"/>
    <property type="match status" value="1"/>
</dbReference>